<dbReference type="STRING" id="1231336.L248_1686"/>
<gene>
    <name evidence="1" type="ORF">L248_1686</name>
</gene>
<dbReference type="AlphaFoldDB" id="U4TKX6"/>
<dbReference type="EMBL" id="KI271606">
    <property type="protein sequence ID" value="ERL64040.1"/>
    <property type="molecule type" value="Genomic_DNA"/>
</dbReference>
<reference evidence="2" key="1">
    <citation type="journal article" date="2013" name="Genome Announc.">
        <title>Whole-Genome Sequencing of Lactobacillus shenzhenensis Strain LY-73T.</title>
        <authorList>
            <person name="Lin Z."/>
            <person name="Liu Z."/>
            <person name="Yang R."/>
            <person name="Zou Y."/>
            <person name="Wan D."/>
            <person name="Chen J."/>
            <person name="Guo M."/>
            <person name="Zhao J."/>
            <person name="Fang C."/>
            <person name="Yang R."/>
            <person name="Liu F."/>
        </authorList>
    </citation>
    <scope>NUCLEOTIDE SEQUENCE [LARGE SCALE GENOMIC DNA]</scope>
    <source>
        <strain evidence="2">LY-73</strain>
    </source>
</reference>
<evidence type="ECO:0000313" key="2">
    <source>
        <dbReference type="Proteomes" id="UP000030647"/>
    </source>
</evidence>
<accession>U4TKX6</accession>
<dbReference type="HOGENOM" id="CLU_3062916_0_0_9"/>
<proteinExistence type="predicted"/>
<organism evidence="1 2">
    <name type="scientific">Schleiferilactobacillus shenzhenensis LY-73</name>
    <dbReference type="NCBI Taxonomy" id="1231336"/>
    <lineage>
        <taxon>Bacteria</taxon>
        <taxon>Bacillati</taxon>
        <taxon>Bacillota</taxon>
        <taxon>Bacilli</taxon>
        <taxon>Lactobacillales</taxon>
        <taxon>Lactobacillaceae</taxon>
        <taxon>Schleiferilactobacillus</taxon>
    </lineage>
</organism>
<dbReference type="Proteomes" id="UP000030647">
    <property type="component" value="Unassembled WGS sequence"/>
</dbReference>
<keyword evidence="2" id="KW-1185">Reference proteome</keyword>
<name>U4TKX6_9LACO</name>
<protein>
    <submittedName>
        <fullName evidence="1">Uncharacterized protein</fullName>
    </submittedName>
</protein>
<evidence type="ECO:0000313" key="1">
    <source>
        <dbReference type="EMBL" id="ERL64040.1"/>
    </source>
</evidence>
<sequence length="53" mass="5827">MDERAALMMQLDKSTKNIKALASDLGLTVNSRMAMNMPKQDSNKPTGIKARFG</sequence>